<dbReference type="HOGENOM" id="CLU_068979_7_1_1"/>
<evidence type="ECO:0000313" key="5">
    <source>
        <dbReference type="Proteomes" id="UP000005446"/>
    </source>
</evidence>
<dbReference type="SUPFAM" id="SSF52499">
    <property type="entry name" value="Isochorismatase-like hydrolases"/>
    <property type="match status" value="1"/>
</dbReference>
<evidence type="ECO:0000259" key="3">
    <source>
        <dbReference type="Pfam" id="PF00857"/>
    </source>
</evidence>
<keyword evidence="2" id="KW-0378">Hydrolase</keyword>
<dbReference type="Pfam" id="PF00857">
    <property type="entry name" value="Isochorismatase"/>
    <property type="match status" value="1"/>
</dbReference>
<dbReference type="InterPro" id="IPR050272">
    <property type="entry name" value="Isochorismatase-like_hydrls"/>
</dbReference>
<reference evidence="4 5" key="1">
    <citation type="journal article" date="2012" name="Eukaryot. Cell">
        <title>Genome sequence of the fungus Glarea lozoyensis: the first genome sequence of a species from the Helotiaceae family.</title>
        <authorList>
            <person name="Youssar L."/>
            <person name="Gruening B.A."/>
            <person name="Erxleben A."/>
            <person name="Guenther S."/>
            <person name="Huettel W."/>
        </authorList>
    </citation>
    <scope>NUCLEOTIDE SEQUENCE [LARGE SCALE GENOMIC DNA]</scope>
    <source>
        <strain evidence="5">ATCC 74030 / MF5533</strain>
    </source>
</reference>
<dbReference type="GO" id="GO:0016787">
    <property type="term" value="F:hydrolase activity"/>
    <property type="evidence" value="ECO:0007669"/>
    <property type="project" value="UniProtKB-KW"/>
</dbReference>
<dbReference type="InterPro" id="IPR036380">
    <property type="entry name" value="Isochorismatase-like_sf"/>
</dbReference>
<dbReference type="InterPro" id="IPR000868">
    <property type="entry name" value="Isochorismatase-like_dom"/>
</dbReference>
<dbReference type="PANTHER" id="PTHR43540:SF1">
    <property type="entry name" value="ISOCHORISMATASE HYDROLASE"/>
    <property type="match status" value="1"/>
</dbReference>
<dbReference type="Gene3D" id="3.40.50.850">
    <property type="entry name" value="Isochorismatase-like"/>
    <property type="match status" value="2"/>
</dbReference>
<comment type="similarity">
    <text evidence="1">Belongs to the isochorismatase family.</text>
</comment>
<feature type="domain" description="Isochorismatase-like" evidence="3">
    <location>
        <begin position="122"/>
        <end position="176"/>
    </location>
</feature>
<evidence type="ECO:0000256" key="2">
    <source>
        <dbReference type="ARBA" id="ARBA00022801"/>
    </source>
</evidence>
<gene>
    <name evidence="4" type="ORF">M7I_2250</name>
</gene>
<comment type="caution">
    <text evidence="4">The sequence shown here is derived from an EMBL/GenBank/DDBJ whole genome shotgun (WGS) entry which is preliminary data.</text>
</comment>
<sequence length="188" mass="20931">MFFASLFGSKVLLRTSAASYRRNGARGSLLTLRVGANMSEFQELANNYSRCYGKTKLKFGKRPVLIIIDAVRAYVDPNSPLYAPDRFEAARQSMARLLENCRASKVRIIYTSVIYETPEDGGKCTSGCVRATALDSMQHGYSPFVVKEACGDRHQSVNDSNLFDMDQKFAEVVSEEDIMTLIDGINKS</sequence>
<dbReference type="AlphaFoldDB" id="H0EI97"/>
<name>H0EI97_GLAL7</name>
<keyword evidence="5" id="KW-1185">Reference proteome</keyword>
<protein>
    <submittedName>
        <fullName evidence="4">Putative N-carbamoylsarcosine amidase</fullName>
    </submittedName>
</protein>
<dbReference type="InParanoid" id="H0EI97"/>
<dbReference type="OrthoDB" id="1739143at2759"/>
<dbReference type="PANTHER" id="PTHR43540">
    <property type="entry name" value="PEROXYUREIDOACRYLATE/UREIDOACRYLATE AMIDOHYDROLASE-RELATED"/>
    <property type="match status" value="1"/>
</dbReference>
<proteinExistence type="inferred from homology"/>
<accession>H0EI97</accession>
<evidence type="ECO:0000313" key="4">
    <source>
        <dbReference type="EMBL" id="EHL01618.1"/>
    </source>
</evidence>
<evidence type="ECO:0000256" key="1">
    <source>
        <dbReference type="ARBA" id="ARBA00006336"/>
    </source>
</evidence>
<dbReference type="EMBL" id="AGUE01000047">
    <property type="protein sequence ID" value="EHL01618.1"/>
    <property type="molecule type" value="Genomic_DNA"/>
</dbReference>
<dbReference type="Proteomes" id="UP000005446">
    <property type="component" value="Unassembled WGS sequence"/>
</dbReference>
<organism evidence="4 5">
    <name type="scientific">Glarea lozoyensis (strain ATCC 74030 / MF5533)</name>
    <dbReference type="NCBI Taxonomy" id="1104152"/>
    <lineage>
        <taxon>Eukaryota</taxon>
        <taxon>Fungi</taxon>
        <taxon>Dikarya</taxon>
        <taxon>Ascomycota</taxon>
        <taxon>Pezizomycotina</taxon>
        <taxon>Leotiomycetes</taxon>
        <taxon>Helotiales</taxon>
        <taxon>Helotiaceae</taxon>
        <taxon>Glarea</taxon>
    </lineage>
</organism>